<protein>
    <submittedName>
        <fullName evidence="1">Uncharacterized protein</fullName>
    </submittedName>
</protein>
<organism evidence="1 2">
    <name type="scientific">Lojkania enalia</name>
    <dbReference type="NCBI Taxonomy" id="147567"/>
    <lineage>
        <taxon>Eukaryota</taxon>
        <taxon>Fungi</taxon>
        <taxon>Dikarya</taxon>
        <taxon>Ascomycota</taxon>
        <taxon>Pezizomycotina</taxon>
        <taxon>Dothideomycetes</taxon>
        <taxon>Pleosporomycetidae</taxon>
        <taxon>Pleosporales</taxon>
        <taxon>Pleosporales incertae sedis</taxon>
        <taxon>Lojkania</taxon>
    </lineage>
</organism>
<dbReference type="Proteomes" id="UP000800093">
    <property type="component" value="Unassembled WGS sequence"/>
</dbReference>
<evidence type="ECO:0000313" key="2">
    <source>
        <dbReference type="Proteomes" id="UP000800093"/>
    </source>
</evidence>
<proteinExistence type="predicted"/>
<comment type="caution">
    <text evidence="1">The sequence shown here is derived from an EMBL/GenBank/DDBJ whole genome shotgun (WGS) entry which is preliminary data.</text>
</comment>
<sequence length="98" mass="10752">MPEPFQPRSVPAEAQSLARAIDSPTNRDEAQLQSGIADSYDISSSKYGDRAFTGSHTANENASNVQEHLSSLRVTTPSMRTRVTHSTMFPVKLQERCG</sequence>
<evidence type="ECO:0000313" key="1">
    <source>
        <dbReference type="EMBL" id="KAF2258708.1"/>
    </source>
</evidence>
<dbReference type="AlphaFoldDB" id="A0A9P4K103"/>
<gene>
    <name evidence="1" type="ORF">CC78DRAFT_98838</name>
</gene>
<dbReference type="EMBL" id="ML986742">
    <property type="protein sequence ID" value="KAF2258708.1"/>
    <property type="molecule type" value="Genomic_DNA"/>
</dbReference>
<accession>A0A9P4K103</accession>
<name>A0A9P4K103_9PLEO</name>
<reference evidence="2" key="1">
    <citation type="journal article" date="2020" name="Stud. Mycol.">
        <title>101 Dothideomycetes genomes: A test case for predicting lifestyles and emergence of pathogens.</title>
        <authorList>
            <person name="Haridas S."/>
            <person name="Albert R."/>
            <person name="Binder M."/>
            <person name="Bloem J."/>
            <person name="LaButti K."/>
            <person name="Salamov A."/>
            <person name="Andreopoulos B."/>
            <person name="Baker S."/>
            <person name="Barry K."/>
            <person name="Bills G."/>
            <person name="Bluhm B."/>
            <person name="Cannon C."/>
            <person name="Castanera R."/>
            <person name="Culley D."/>
            <person name="Daum C."/>
            <person name="Ezra D."/>
            <person name="Gonzalez J."/>
            <person name="Henrissat B."/>
            <person name="Kuo A."/>
            <person name="Liang C."/>
            <person name="Lipzen A."/>
            <person name="Lutzoni F."/>
            <person name="Magnuson J."/>
            <person name="Mondo S."/>
            <person name="Nolan M."/>
            <person name="Ohm R."/>
            <person name="Pangilinan J."/>
            <person name="Park H.-J."/>
            <person name="Ramirez L."/>
            <person name="Alfaro M."/>
            <person name="Sun H."/>
            <person name="Tritt A."/>
            <person name="Yoshinaga Y."/>
            <person name="Zwiers L.-H."/>
            <person name="Turgeon B."/>
            <person name="Goodwin S."/>
            <person name="Spatafora J."/>
            <person name="Crous P."/>
            <person name="Grigoriev I."/>
        </authorList>
    </citation>
    <scope>NUCLEOTIDE SEQUENCE [LARGE SCALE GENOMIC DNA]</scope>
    <source>
        <strain evidence="2">CBS 304.66</strain>
    </source>
</reference>
<keyword evidence="2" id="KW-1185">Reference proteome</keyword>